<sequence length="253" mass="28451">MPDEEESPDELTIEDAAEKLSDSNTPESEIVTHIAGADLPDNMSMTVEQASKSLSDARTAEDAEAERLKADQIRKEVDELRGDKPADDQPKETKAENQPADSNDLPIHDDPDIAKALSKPKFVEAIKAYDNQVQQQVTQAVEQANDFARMSFAENFPEISNLPPQQWEGALIAMAQQEPERFKSAINSLNRVSQLQAARQQQQVQQQQREQVEFQHYAKAEDARFAELVKDEPPARLREIEAEIPEDAFGAWR</sequence>
<name>A0AB39XQK3_9BRAD</name>
<reference evidence="2" key="1">
    <citation type="submission" date="2024-08" db="EMBL/GenBank/DDBJ databases">
        <authorList>
            <person name="Chaddad Z."/>
            <person name="Lamrabet M."/>
            <person name="Bouhnik O."/>
            <person name="Alami S."/>
            <person name="Wipf D."/>
            <person name="Courty P.E."/>
            <person name="Missbah El Idrissi M."/>
        </authorList>
    </citation>
    <scope>NUCLEOTIDE SEQUENCE</scope>
    <source>
        <strain evidence="2">LLZ17</strain>
    </source>
</reference>
<gene>
    <name evidence="2" type="ORF">AB8Z38_06750</name>
</gene>
<feature type="compositionally biased region" description="Basic and acidic residues" evidence="1">
    <location>
        <begin position="58"/>
        <end position="95"/>
    </location>
</feature>
<evidence type="ECO:0000256" key="1">
    <source>
        <dbReference type="SAM" id="MobiDB-lite"/>
    </source>
</evidence>
<dbReference type="AlphaFoldDB" id="A0AB39XQK3"/>
<dbReference type="RefSeq" id="WP_369723661.1">
    <property type="nucleotide sequence ID" value="NZ_CP165734.1"/>
</dbReference>
<feature type="region of interest" description="Disordered" evidence="1">
    <location>
        <begin position="1"/>
        <end position="28"/>
    </location>
</feature>
<dbReference type="EMBL" id="CP165734">
    <property type="protein sequence ID" value="XDV59121.1"/>
    <property type="molecule type" value="Genomic_DNA"/>
</dbReference>
<proteinExistence type="predicted"/>
<evidence type="ECO:0000313" key="2">
    <source>
        <dbReference type="EMBL" id="XDV59121.1"/>
    </source>
</evidence>
<accession>A0AB39XQK3</accession>
<feature type="compositionally biased region" description="Acidic residues" evidence="1">
    <location>
        <begin position="1"/>
        <end position="15"/>
    </location>
</feature>
<feature type="region of interest" description="Disordered" evidence="1">
    <location>
        <begin position="48"/>
        <end position="116"/>
    </location>
</feature>
<protein>
    <submittedName>
        <fullName evidence="2">Uncharacterized protein</fullName>
    </submittedName>
</protein>
<organism evidence="2">
    <name type="scientific">Bradyrhizobium sp. LLZ17</name>
    <dbReference type="NCBI Taxonomy" id="3239388"/>
    <lineage>
        <taxon>Bacteria</taxon>
        <taxon>Pseudomonadati</taxon>
        <taxon>Pseudomonadota</taxon>
        <taxon>Alphaproteobacteria</taxon>
        <taxon>Hyphomicrobiales</taxon>
        <taxon>Nitrobacteraceae</taxon>
        <taxon>Bradyrhizobium</taxon>
    </lineage>
</organism>